<feature type="region of interest" description="Disordered" evidence="1">
    <location>
        <begin position="419"/>
        <end position="438"/>
    </location>
</feature>
<reference evidence="2" key="1">
    <citation type="submission" date="2022-09" db="EMBL/GenBank/DDBJ databases">
        <title>Fusarium specimens isolated from Avocado Roots.</title>
        <authorList>
            <person name="Stajich J."/>
            <person name="Roper C."/>
            <person name="Heimlech-Rivalta G."/>
        </authorList>
    </citation>
    <scope>NUCLEOTIDE SEQUENCE</scope>
    <source>
        <strain evidence="2">CF00136</strain>
    </source>
</reference>
<dbReference type="AlphaFoldDB" id="A0A9W8SAM4"/>
<evidence type="ECO:0000313" key="3">
    <source>
        <dbReference type="Proteomes" id="UP001152049"/>
    </source>
</evidence>
<gene>
    <name evidence="2" type="ORF">NW762_002867</name>
</gene>
<accession>A0A9W8SAM4</accession>
<feature type="region of interest" description="Disordered" evidence="1">
    <location>
        <begin position="265"/>
        <end position="316"/>
    </location>
</feature>
<keyword evidence="3" id="KW-1185">Reference proteome</keyword>
<dbReference type="Proteomes" id="UP001152049">
    <property type="component" value="Unassembled WGS sequence"/>
</dbReference>
<dbReference type="OrthoDB" id="3786931at2759"/>
<protein>
    <submittedName>
        <fullName evidence="2">Uncharacterized protein</fullName>
    </submittedName>
</protein>
<organism evidence="2 3">
    <name type="scientific">Fusarium torreyae</name>
    <dbReference type="NCBI Taxonomy" id="1237075"/>
    <lineage>
        <taxon>Eukaryota</taxon>
        <taxon>Fungi</taxon>
        <taxon>Dikarya</taxon>
        <taxon>Ascomycota</taxon>
        <taxon>Pezizomycotina</taxon>
        <taxon>Sordariomycetes</taxon>
        <taxon>Hypocreomycetidae</taxon>
        <taxon>Hypocreales</taxon>
        <taxon>Nectriaceae</taxon>
        <taxon>Fusarium</taxon>
    </lineage>
</organism>
<dbReference type="EMBL" id="JAOQAZ010000003">
    <property type="protein sequence ID" value="KAJ4268799.1"/>
    <property type="molecule type" value="Genomic_DNA"/>
</dbReference>
<feature type="region of interest" description="Disordered" evidence="1">
    <location>
        <begin position="494"/>
        <end position="608"/>
    </location>
</feature>
<evidence type="ECO:0000256" key="1">
    <source>
        <dbReference type="SAM" id="MobiDB-lite"/>
    </source>
</evidence>
<feature type="compositionally biased region" description="Polar residues" evidence="1">
    <location>
        <begin position="420"/>
        <end position="436"/>
    </location>
</feature>
<feature type="compositionally biased region" description="Basic and acidic residues" evidence="1">
    <location>
        <begin position="595"/>
        <end position="608"/>
    </location>
</feature>
<proteinExistence type="predicted"/>
<sequence>MAPRRANHDPDEEVESYRLRDISPHQLDQLTNLLWMDPGVNVAAPDRDWLLDQQSRIATLDKSNRRSTKFLDRLSARLESLSLKHVDDGIPAACLCAAHHGLDPKLIRRLMLLLIAECTERIQTLRTWRQRIAFSDNIIAWLDRIDTVTGLWIGRDAFRATFGYQRASPTDLKVKSKCEACIMAVVGGRPQVLSDLRAGMVQRRDRHRGKGPRLLRLVESWIDHFDADCRRAVMTASAELSNELDELSDVIKCLKWETKRSSTLSAASSRISRHRESRTNERKEERHGRDYCERPASYRQSSRQSSNTNYHEEGHGQIRQELRHESVQAQENEEIWMDEDEDCQASIWMDCQMQQQGLTAEERRQLFEDDMHPAFSDYAPTIVGASIDDRLQRNLAEERQSDKLSTFSRASVVPAPLKLTQETQRPPSPARSTSVEGTAETVWEPVSVYSPPASVAAGVPSRRDTVVLNRDNDGESITTTFDDGQAHLQFCKKWSFTPNPEPDTSEPATPRPQPEIRRDADTFSIAAASSVYSSHPGFRRSQENLVPSPQRNRVYRHQPEDGPPIPFDLASNGGRSRPLSRASSSRSSRVSTQHRPGETRGKSLWDQLREDRQRLIEDIDEE</sequence>
<feature type="compositionally biased region" description="Low complexity" evidence="1">
    <location>
        <begin position="575"/>
        <end position="591"/>
    </location>
</feature>
<name>A0A9W8SAM4_9HYPO</name>
<feature type="compositionally biased region" description="Basic and acidic residues" evidence="1">
    <location>
        <begin position="277"/>
        <end position="293"/>
    </location>
</feature>
<comment type="caution">
    <text evidence="2">The sequence shown here is derived from an EMBL/GenBank/DDBJ whole genome shotgun (WGS) entry which is preliminary data.</text>
</comment>
<evidence type="ECO:0000313" key="2">
    <source>
        <dbReference type="EMBL" id="KAJ4268799.1"/>
    </source>
</evidence>
<feature type="compositionally biased region" description="Polar residues" evidence="1">
    <location>
        <begin position="298"/>
        <end position="309"/>
    </location>
</feature>